<dbReference type="InterPro" id="IPR025480">
    <property type="entry name" value="DUF4330"/>
</dbReference>
<protein>
    <recommendedName>
        <fullName evidence="3">DUF4330 domain-containing protein</fullName>
    </recommendedName>
</protein>
<name>A0A8J3F8F8_9BACI</name>
<evidence type="ECO:0008006" key="3">
    <source>
        <dbReference type="Google" id="ProtNLM"/>
    </source>
</evidence>
<dbReference type="Proteomes" id="UP000637720">
    <property type="component" value="Unassembled WGS sequence"/>
</dbReference>
<gene>
    <name evidence="1" type="ORF">GCM10007043_03020</name>
</gene>
<sequence length="164" mass="17837">MRIIDQNGKVFGKINIIDLALILLLLGAVAFAVVKFTKNDTLPILSEEKQEVTLTLWGNALHPFVVEKIKEGDLLRLSKNSAVLGKIVGIRKQPAVLLTSTADGKWVASKVPDKYMVYLDVVGQASKSNETLTIGDIPMLVGVEIEVKGPQYALKGVISDIKVK</sequence>
<accession>A0A8J3F8F8</accession>
<evidence type="ECO:0000313" key="2">
    <source>
        <dbReference type="Proteomes" id="UP000637720"/>
    </source>
</evidence>
<reference evidence="1" key="2">
    <citation type="submission" date="2020-09" db="EMBL/GenBank/DDBJ databases">
        <authorList>
            <person name="Sun Q."/>
            <person name="Ohkuma M."/>
        </authorList>
    </citation>
    <scope>NUCLEOTIDE SEQUENCE</scope>
    <source>
        <strain evidence="1">JCM 14719</strain>
    </source>
</reference>
<evidence type="ECO:0000313" key="1">
    <source>
        <dbReference type="EMBL" id="GGJ92750.1"/>
    </source>
</evidence>
<dbReference type="RefSeq" id="WP_054668864.1">
    <property type="nucleotide sequence ID" value="NZ_BMOF01000003.1"/>
</dbReference>
<dbReference type="Pfam" id="PF14221">
    <property type="entry name" value="DUF4330"/>
    <property type="match status" value="1"/>
</dbReference>
<proteinExistence type="predicted"/>
<organism evidence="1 2">
    <name type="scientific">Calditerricola satsumensis</name>
    <dbReference type="NCBI Taxonomy" id="373054"/>
    <lineage>
        <taxon>Bacteria</taxon>
        <taxon>Bacillati</taxon>
        <taxon>Bacillota</taxon>
        <taxon>Bacilli</taxon>
        <taxon>Bacillales</taxon>
        <taxon>Bacillaceae</taxon>
        <taxon>Calditerricola</taxon>
    </lineage>
</organism>
<dbReference type="AlphaFoldDB" id="A0A8J3F8F8"/>
<comment type="caution">
    <text evidence="1">The sequence shown here is derived from an EMBL/GenBank/DDBJ whole genome shotgun (WGS) entry which is preliminary data.</text>
</comment>
<keyword evidence="2" id="KW-1185">Reference proteome</keyword>
<dbReference type="EMBL" id="BMOF01000003">
    <property type="protein sequence ID" value="GGJ92750.1"/>
    <property type="molecule type" value="Genomic_DNA"/>
</dbReference>
<reference evidence="1" key="1">
    <citation type="journal article" date="2014" name="Int. J. Syst. Evol. Microbiol.">
        <title>Complete genome sequence of Corynebacterium casei LMG S-19264T (=DSM 44701T), isolated from a smear-ripened cheese.</title>
        <authorList>
            <consortium name="US DOE Joint Genome Institute (JGI-PGF)"/>
            <person name="Walter F."/>
            <person name="Albersmeier A."/>
            <person name="Kalinowski J."/>
            <person name="Ruckert C."/>
        </authorList>
    </citation>
    <scope>NUCLEOTIDE SEQUENCE</scope>
    <source>
        <strain evidence="1">JCM 14719</strain>
    </source>
</reference>